<gene>
    <name evidence="2" type="ORF">GCM10022292_12360</name>
</gene>
<proteinExistence type="predicted"/>
<keyword evidence="3" id="KW-1185">Reference proteome</keyword>
<dbReference type="Proteomes" id="UP001501682">
    <property type="component" value="Unassembled WGS sequence"/>
</dbReference>
<dbReference type="RefSeq" id="WP_344713352.1">
    <property type="nucleotide sequence ID" value="NZ_BAABCB010000015.1"/>
</dbReference>
<dbReference type="InterPro" id="IPR026341">
    <property type="entry name" value="T9SS_type_B"/>
</dbReference>
<evidence type="ECO:0000256" key="1">
    <source>
        <dbReference type="SAM" id="SignalP"/>
    </source>
</evidence>
<evidence type="ECO:0008006" key="4">
    <source>
        <dbReference type="Google" id="ProtNLM"/>
    </source>
</evidence>
<accession>A0ABP8CR77</accession>
<feature type="signal peptide" evidence="1">
    <location>
        <begin position="1"/>
        <end position="21"/>
    </location>
</feature>
<evidence type="ECO:0000313" key="3">
    <source>
        <dbReference type="Proteomes" id="UP001501682"/>
    </source>
</evidence>
<keyword evidence="1" id="KW-0732">Signal</keyword>
<dbReference type="Pfam" id="PF13585">
    <property type="entry name" value="CHU_C"/>
    <property type="match status" value="1"/>
</dbReference>
<organism evidence="2 3">
    <name type="scientific">Winogradskyella damuponensis</name>
    <dbReference type="NCBI Taxonomy" id="943939"/>
    <lineage>
        <taxon>Bacteria</taxon>
        <taxon>Pseudomonadati</taxon>
        <taxon>Bacteroidota</taxon>
        <taxon>Flavobacteriia</taxon>
        <taxon>Flavobacteriales</taxon>
        <taxon>Flavobacteriaceae</taxon>
        <taxon>Winogradskyella</taxon>
    </lineage>
</organism>
<reference evidence="3" key="1">
    <citation type="journal article" date="2019" name="Int. J. Syst. Evol. Microbiol.">
        <title>The Global Catalogue of Microorganisms (GCM) 10K type strain sequencing project: providing services to taxonomists for standard genome sequencing and annotation.</title>
        <authorList>
            <consortium name="The Broad Institute Genomics Platform"/>
            <consortium name="The Broad Institute Genome Sequencing Center for Infectious Disease"/>
            <person name="Wu L."/>
            <person name="Ma J."/>
        </authorList>
    </citation>
    <scope>NUCLEOTIDE SEQUENCE [LARGE SCALE GENOMIC DNA]</scope>
    <source>
        <strain evidence="3">JCM 17633</strain>
    </source>
</reference>
<evidence type="ECO:0000313" key="2">
    <source>
        <dbReference type="EMBL" id="GAA4242377.1"/>
    </source>
</evidence>
<sequence length="612" mass="68453">MKSTYYILYLLLLSISFPLVAQDISLFQQFNGRYDYTAIGNTLNPSENNTSSFCSILDTSSATLALDPNFTVVKAYLYWAGSGLGDTEVTLNDTAIIADHTYNVFYDDTTFGELSYFSCYADITEQIITEGNVNYQFANADINTSILSNPGYCGNRTNFGGWSIYVIYEDNTLPLNQISLFQGLEIISRNVPELDMTLSDINVLDNDGARIGFLAWEGDNALNYGESLSINNNLISNPPLNLANNAFNGTNTFTNSNTFFNGDLDVYSIENNIAIGDTSVSIKLTTGDYDTNGIFQADLIIINNIITVLNSQLPDATITLDNYFVYCNDFNIEVNYTVNNFNSTDILPANTPIAFYSDGLLIGESQTINDIAINASESNSIMLNIPESTNPNVNILAIVDDDGALNGIVTETNENNNSTFIDIELLLIPEITILPSLLGCNEGFKKSTYNLYEALDTLSYTEENVAFYHSLEDLETESNPILIPSNYTNTSNPQTIYMRMVSLPCYEIFQFNLNTENCPPFIPQGFSPNNDMHNDWFNIQGLYDIFTEHNLKIYNRYGVLIYEGNNSNPWFGKINRGLNNIGNKVPVGTYFYLLNLNDSNYQPFMGWVYVNY</sequence>
<protein>
    <recommendedName>
        <fullName evidence="4">Gliding motility-associated C-terminal domain-containing protein</fullName>
    </recommendedName>
</protein>
<comment type="caution">
    <text evidence="2">The sequence shown here is derived from an EMBL/GenBank/DDBJ whole genome shotgun (WGS) entry which is preliminary data.</text>
</comment>
<name>A0ABP8CR77_9FLAO</name>
<dbReference type="NCBIfam" id="TIGR04131">
    <property type="entry name" value="Bac_Flav_CTERM"/>
    <property type="match status" value="1"/>
</dbReference>
<dbReference type="EMBL" id="BAABCB010000015">
    <property type="protein sequence ID" value="GAA4242377.1"/>
    <property type="molecule type" value="Genomic_DNA"/>
</dbReference>
<feature type="chain" id="PRO_5047008031" description="Gliding motility-associated C-terminal domain-containing protein" evidence="1">
    <location>
        <begin position="22"/>
        <end position="612"/>
    </location>
</feature>